<evidence type="ECO:0000256" key="1">
    <source>
        <dbReference type="ARBA" id="ARBA00007946"/>
    </source>
</evidence>
<gene>
    <name evidence="3" type="ORF">M408DRAFT_67522</name>
</gene>
<dbReference type="InterPro" id="IPR024652">
    <property type="entry name" value="Trichodiene_synth"/>
</dbReference>
<proteinExistence type="inferred from homology"/>
<dbReference type="Proteomes" id="UP000054097">
    <property type="component" value="Unassembled WGS sequence"/>
</dbReference>
<reference evidence="4" key="2">
    <citation type="submission" date="2015-01" db="EMBL/GenBank/DDBJ databases">
        <title>Evolutionary Origins and Diversification of the Mycorrhizal Mutualists.</title>
        <authorList>
            <consortium name="DOE Joint Genome Institute"/>
            <consortium name="Mycorrhizal Genomics Consortium"/>
            <person name="Kohler A."/>
            <person name="Kuo A."/>
            <person name="Nagy L.G."/>
            <person name="Floudas D."/>
            <person name="Copeland A."/>
            <person name="Barry K.W."/>
            <person name="Cichocki N."/>
            <person name="Veneault-Fourrey C."/>
            <person name="LaButti K."/>
            <person name="Lindquist E.A."/>
            <person name="Lipzen A."/>
            <person name="Lundell T."/>
            <person name="Morin E."/>
            <person name="Murat C."/>
            <person name="Riley R."/>
            <person name="Ohm R."/>
            <person name="Sun H."/>
            <person name="Tunlid A."/>
            <person name="Henrissat B."/>
            <person name="Grigoriev I.V."/>
            <person name="Hibbett D.S."/>
            <person name="Martin F."/>
        </authorList>
    </citation>
    <scope>NUCLEOTIDE SEQUENCE [LARGE SCALE GENOMIC DNA]</scope>
    <source>
        <strain evidence="4">MAFF 305830</strain>
    </source>
</reference>
<keyword evidence="4" id="KW-1185">Reference proteome</keyword>
<accession>A0A0C2XL67</accession>
<dbReference type="Gene3D" id="1.10.600.10">
    <property type="entry name" value="Farnesyl Diphosphate Synthase"/>
    <property type="match status" value="1"/>
</dbReference>
<evidence type="ECO:0000313" key="3">
    <source>
        <dbReference type="EMBL" id="KIM29747.1"/>
    </source>
</evidence>
<organism evidence="3 4">
    <name type="scientific">Serendipita vermifera MAFF 305830</name>
    <dbReference type="NCBI Taxonomy" id="933852"/>
    <lineage>
        <taxon>Eukaryota</taxon>
        <taxon>Fungi</taxon>
        <taxon>Dikarya</taxon>
        <taxon>Basidiomycota</taxon>
        <taxon>Agaricomycotina</taxon>
        <taxon>Agaricomycetes</taxon>
        <taxon>Sebacinales</taxon>
        <taxon>Serendipitaceae</taxon>
        <taxon>Serendipita</taxon>
    </lineage>
</organism>
<dbReference type="SFLD" id="SFLDG01021">
    <property type="entry name" value="Trichodiene_Synthase_Like"/>
    <property type="match status" value="1"/>
</dbReference>
<dbReference type="EMBL" id="KN824287">
    <property type="protein sequence ID" value="KIM29747.1"/>
    <property type="molecule type" value="Genomic_DNA"/>
</dbReference>
<evidence type="ECO:0000256" key="2">
    <source>
        <dbReference type="ARBA" id="ARBA00023239"/>
    </source>
</evidence>
<reference evidence="3 4" key="1">
    <citation type="submission" date="2014-04" db="EMBL/GenBank/DDBJ databases">
        <authorList>
            <consortium name="DOE Joint Genome Institute"/>
            <person name="Kuo A."/>
            <person name="Zuccaro A."/>
            <person name="Kohler A."/>
            <person name="Nagy L.G."/>
            <person name="Floudas D."/>
            <person name="Copeland A."/>
            <person name="Barry K.W."/>
            <person name="Cichocki N."/>
            <person name="Veneault-Fourrey C."/>
            <person name="LaButti K."/>
            <person name="Lindquist E.A."/>
            <person name="Lipzen A."/>
            <person name="Lundell T."/>
            <person name="Morin E."/>
            <person name="Murat C."/>
            <person name="Sun H."/>
            <person name="Tunlid A."/>
            <person name="Henrissat B."/>
            <person name="Grigoriev I.V."/>
            <person name="Hibbett D.S."/>
            <person name="Martin F."/>
            <person name="Nordberg H.P."/>
            <person name="Cantor M.N."/>
            <person name="Hua S.X."/>
        </authorList>
    </citation>
    <scope>NUCLEOTIDE SEQUENCE [LARGE SCALE GENOMIC DNA]</scope>
    <source>
        <strain evidence="3 4">MAFF 305830</strain>
    </source>
</reference>
<evidence type="ECO:0000313" key="4">
    <source>
        <dbReference type="Proteomes" id="UP000054097"/>
    </source>
</evidence>
<dbReference type="SFLD" id="SFLDS00005">
    <property type="entry name" value="Isoprenoid_Synthase_Type_I"/>
    <property type="match status" value="1"/>
</dbReference>
<dbReference type="HOGENOM" id="CLU_052212_2_1_1"/>
<dbReference type="InterPro" id="IPR008949">
    <property type="entry name" value="Isoprenoid_synthase_dom_sf"/>
</dbReference>
<sequence length="260" mass="28998">MIYIDDRSSRGDPAPYAAFQQNYILSRPQLDPVLDHFAECLGEMWTFYDAFTANAIVTSSLEFVSGCLLENLTTDMPINPLADRYPYFLRSKTGVAQAYTFMMFPKAQHHTPTAFIQAAPAISYWIDITNDILSFHKEELAGETGNYVHLRAAVVHRKPIEVVGNLVEEALRATESIESTLDGAALDAWRTFKEGYVTFHISQERYRLSEIAAALEPSVGLHGQQMVGLQLDGEERSMPIHGSIIVAIALVSSSVTYFLI</sequence>
<protein>
    <recommendedName>
        <fullName evidence="5">Terpene synthase</fullName>
    </recommendedName>
</protein>
<dbReference type="OrthoDB" id="2998174at2759"/>
<keyword evidence="2" id="KW-0456">Lyase</keyword>
<dbReference type="Pfam" id="PF06330">
    <property type="entry name" value="TRI5"/>
    <property type="match status" value="1"/>
</dbReference>
<comment type="similarity">
    <text evidence="1">Belongs to the trichodiene synthase family.</text>
</comment>
<dbReference type="AlphaFoldDB" id="A0A0C2XL67"/>
<dbReference type="SUPFAM" id="SSF48576">
    <property type="entry name" value="Terpenoid synthases"/>
    <property type="match status" value="1"/>
</dbReference>
<evidence type="ECO:0008006" key="5">
    <source>
        <dbReference type="Google" id="ProtNLM"/>
    </source>
</evidence>
<dbReference type="STRING" id="933852.A0A0C2XL67"/>
<dbReference type="GO" id="GO:0016838">
    <property type="term" value="F:carbon-oxygen lyase activity, acting on phosphates"/>
    <property type="evidence" value="ECO:0007669"/>
    <property type="project" value="InterPro"/>
</dbReference>
<name>A0A0C2XL67_SERVB</name>